<proteinExistence type="predicted"/>
<dbReference type="EMBL" id="BSXG01000023">
    <property type="protein sequence ID" value="GME25820.1"/>
    <property type="molecule type" value="Genomic_DNA"/>
</dbReference>
<evidence type="ECO:0000313" key="1">
    <source>
        <dbReference type="EMBL" id="GME25820.1"/>
    </source>
</evidence>
<name>A0ACB5RZ07_9PEZI</name>
<comment type="caution">
    <text evidence="1">The sequence shown here is derived from an EMBL/GenBank/DDBJ whole genome shotgun (WGS) entry which is preliminary data.</text>
</comment>
<keyword evidence="2" id="KW-1185">Reference proteome</keyword>
<dbReference type="Proteomes" id="UP001165186">
    <property type="component" value="Unassembled WGS sequence"/>
</dbReference>
<evidence type="ECO:0000313" key="2">
    <source>
        <dbReference type="Proteomes" id="UP001165186"/>
    </source>
</evidence>
<protein>
    <submittedName>
        <fullName evidence="1">Uncharacterized protein LTHEOB_4791</fullName>
    </submittedName>
</protein>
<accession>A0ACB5RZ07</accession>
<reference evidence="1" key="1">
    <citation type="submission" date="2024-09" db="EMBL/GenBank/DDBJ databases">
        <title>Draft Genome Sequences of Neofusicoccum parvum.</title>
        <authorList>
            <person name="Ashida A."/>
            <person name="Camagna M."/>
            <person name="Tanaka A."/>
            <person name="Takemoto D."/>
        </authorList>
    </citation>
    <scope>NUCLEOTIDE SEQUENCE</scope>
    <source>
        <strain evidence="1">PPO83</strain>
    </source>
</reference>
<organism evidence="1 2">
    <name type="scientific">Neofusicoccum parvum</name>
    <dbReference type="NCBI Taxonomy" id="310453"/>
    <lineage>
        <taxon>Eukaryota</taxon>
        <taxon>Fungi</taxon>
        <taxon>Dikarya</taxon>
        <taxon>Ascomycota</taxon>
        <taxon>Pezizomycotina</taxon>
        <taxon>Dothideomycetes</taxon>
        <taxon>Dothideomycetes incertae sedis</taxon>
        <taxon>Botryosphaeriales</taxon>
        <taxon>Botryosphaeriaceae</taxon>
        <taxon>Neofusicoccum</taxon>
    </lineage>
</organism>
<gene>
    <name evidence="1" type="primary">g2695</name>
    <name evidence="1" type="ORF">NpPPO83_00002695</name>
</gene>
<sequence>MEYRNIVAILTLIFYTPFLLLSALLIHRHGFRQSWTTWFVLATFALSRLAWASLQLATLRVAAATLAADALSPLLFCALGLVARLRGVLARVVGVPVDDVKPPPRLLGLLDLVVTAAFICASVGYRGLSSEDVREGMRESPEVIQAAAYLYIVALAGIVGGAGVVGVMGVLYRREMPEGEGRALWVLLGSLPLLVVRTVYFAVDVLGNVRSFSAIYGNVTLFLCMGLVVEAVVASSYLGVGFTLRVVSKEELEEQKKETREGDEESGNVALWDRTRTRLGSS</sequence>